<dbReference type="Pfam" id="PF22970">
    <property type="entry name" value="DUF7028"/>
    <property type="match status" value="1"/>
</dbReference>
<feature type="compositionally biased region" description="Basic and acidic residues" evidence="7">
    <location>
        <begin position="416"/>
        <end position="436"/>
    </location>
</feature>
<keyword evidence="2" id="KW-0479">Metal-binding</keyword>
<feature type="compositionally biased region" description="Basic residues" evidence="7">
    <location>
        <begin position="637"/>
        <end position="651"/>
    </location>
</feature>
<feature type="compositionally biased region" description="Basic and acidic residues" evidence="7">
    <location>
        <begin position="1221"/>
        <end position="1231"/>
    </location>
</feature>
<feature type="region of interest" description="Disordered" evidence="7">
    <location>
        <begin position="1205"/>
        <end position="1238"/>
    </location>
</feature>
<dbReference type="eggNOG" id="ENOG502QRNB">
    <property type="taxonomic scope" value="Eukaryota"/>
</dbReference>
<feature type="region of interest" description="Disordered" evidence="7">
    <location>
        <begin position="176"/>
        <end position="436"/>
    </location>
</feature>
<dbReference type="SUPFAM" id="SSF57903">
    <property type="entry name" value="FYVE/PHD zinc finger"/>
    <property type="match status" value="1"/>
</dbReference>
<dbReference type="SMART" id="SM00384">
    <property type="entry name" value="AT_hook"/>
    <property type="match status" value="6"/>
</dbReference>
<feature type="compositionally biased region" description="Basic and acidic residues" evidence="7">
    <location>
        <begin position="327"/>
        <end position="355"/>
    </location>
</feature>
<feature type="compositionally biased region" description="Basic and acidic residues" evidence="7">
    <location>
        <begin position="378"/>
        <end position="398"/>
    </location>
</feature>
<dbReference type="Pfam" id="PF16135">
    <property type="entry name" value="TDBD"/>
    <property type="match status" value="1"/>
</dbReference>
<gene>
    <name evidence="9" type="ORF">L484_025087</name>
</gene>
<evidence type="ECO:0000313" key="9">
    <source>
        <dbReference type="EMBL" id="EXB39390.1"/>
    </source>
</evidence>
<evidence type="ECO:0000256" key="1">
    <source>
        <dbReference type="ARBA" id="ARBA00004123"/>
    </source>
</evidence>
<evidence type="ECO:0000259" key="8">
    <source>
        <dbReference type="PROSITE" id="PS50016"/>
    </source>
</evidence>
<dbReference type="PROSITE" id="PS50016">
    <property type="entry name" value="ZF_PHD_2"/>
    <property type="match status" value="1"/>
</dbReference>
<dbReference type="InterPro" id="IPR011011">
    <property type="entry name" value="Znf_FYVE_PHD"/>
</dbReference>
<dbReference type="InterPro" id="IPR013083">
    <property type="entry name" value="Znf_RING/FYVE/PHD"/>
</dbReference>
<feature type="compositionally biased region" description="Basic and acidic residues" evidence="7">
    <location>
        <begin position="201"/>
        <end position="221"/>
    </location>
</feature>
<protein>
    <submittedName>
        <fullName evidence="9">E3 ubiquitin-protein ligase TRIM33</fullName>
    </submittedName>
</protein>
<accession>W9QKU4</accession>
<evidence type="ECO:0000256" key="7">
    <source>
        <dbReference type="SAM" id="MobiDB-lite"/>
    </source>
</evidence>
<feature type="compositionally biased region" description="Basic residues" evidence="7">
    <location>
        <begin position="178"/>
        <end position="188"/>
    </location>
</feature>
<keyword evidence="4" id="KW-0862">Zinc</keyword>
<dbReference type="GO" id="GO:0003714">
    <property type="term" value="F:transcription corepressor activity"/>
    <property type="evidence" value="ECO:0007669"/>
    <property type="project" value="InterPro"/>
</dbReference>
<dbReference type="InterPro" id="IPR054292">
    <property type="entry name" value="DUF7028"/>
</dbReference>
<name>W9QKU4_9ROSA</name>
<proteinExistence type="predicted"/>
<evidence type="ECO:0000256" key="2">
    <source>
        <dbReference type="ARBA" id="ARBA00022723"/>
    </source>
</evidence>
<dbReference type="PANTHER" id="PTHR46309">
    <property type="entry name" value="PHD FINGER PROTEIN 12"/>
    <property type="match status" value="1"/>
</dbReference>
<dbReference type="PANTHER" id="PTHR46309:SF1">
    <property type="entry name" value="PHD FINGER PROTEIN 12"/>
    <property type="match status" value="1"/>
</dbReference>
<evidence type="ECO:0000256" key="6">
    <source>
        <dbReference type="PROSITE-ProRule" id="PRU00146"/>
    </source>
</evidence>
<dbReference type="OrthoDB" id="429143at2759"/>
<keyword evidence="10" id="KW-1185">Reference proteome</keyword>
<feature type="domain" description="PHD-type" evidence="8">
    <location>
        <begin position="817"/>
        <end position="862"/>
    </location>
</feature>
<evidence type="ECO:0000313" key="10">
    <source>
        <dbReference type="Proteomes" id="UP000030645"/>
    </source>
</evidence>
<dbReference type="CDD" id="cd15539">
    <property type="entry name" value="PHD1_AIRE"/>
    <property type="match status" value="1"/>
</dbReference>
<feature type="region of interest" description="Disordered" evidence="7">
    <location>
        <begin position="136"/>
        <end position="161"/>
    </location>
</feature>
<dbReference type="GO" id="GO:0005634">
    <property type="term" value="C:nucleus"/>
    <property type="evidence" value="ECO:0007669"/>
    <property type="project" value="UniProtKB-SubCell"/>
</dbReference>
<feature type="compositionally biased region" description="Basic and acidic residues" evidence="7">
    <location>
        <begin position="22"/>
        <end position="37"/>
    </location>
</feature>
<dbReference type="STRING" id="981085.W9QKU4"/>
<dbReference type="GO" id="GO:0003677">
    <property type="term" value="F:DNA binding"/>
    <property type="evidence" value="ECO:0007669"/>
    <property type="project" value="InterPro"/>
</dbReference>
<feature type="compositionally biased region" description="Basic and acidic residues" evidence="7">
    <location>
        <begin position="463"/>
        <end position="482"/>
    </location>
</feature>
<sequence length="1485" mass="165124">MREGLRSGKLNVKDGGNSGKGCQEHRLGSDSKGEKVTHLASGSPETERESSGLRIGGKNGELDNEGFEEGSGGGGGGDGGSGKVGVADSVRKRKRVDGGEEIGNGDIVEKKAKEEVEEVNDKSPVYRRVLRSSVVMNGGYSKVGSEGVLDQKSSGDDGCEKKLVEERKGKCDELVNKRGGKLKRKRGRPPLAKNIESDGSGSKELKVKRGRPCKVEKEEHGSLASDGGLRKRSKGKRGRPRKVQEGNGALKRKRGKPLKVQESSGVMKRKLGRPPKVQDRNGALRLKLGRACKVEKSERSTSESDGRLNKKLKPEHGRPVKVQEGNEVLKGDDDKEGEVSAEDKEHNPLESDGLLKKKLTCKPGRPPNMQESNGVLKGDGDKEEKVSKENKRDFESQSKTKQNVSASLQESNGGVVDKDREGNTKERRGLEMQERTKQNVPAYFSYLERVLIGKELNMRRFPSTKERKNGADSETRENDGLSDKISNTVYAVSLKNQKVVNKRKITTKDEDVEPGKRMVKQSVRDKIVEVLLTAGWTIERRPRAEKQYLDAVYVTPQGHTHWSVTKAYKYLKKHYENGDGESKVYKTGFKFIPIPEEELSILTKVIVKRRMWKKKLMPTEEDCGRANGNVLSKKKFKKKLVGKSQRGRTKGKSLLPDHKNSAKHKGMPVVARNPKQHCRRNGKRPTLLVRNSMEEADSDADGYIPYAGKRTVLAWMIDSGTVSLNEKVQYMNYRKTRALREGRITNDGICCDCCSETLTTLEFEIHAGSRLCEPFKNICLESGTSLLQCLLDSWNKQHESEREGFLYLDVNGEDPNDDACGICGDGGDLICCDGCPSTFHQSCLDIQKFPSGDWHCVYCSCKFCWMAGRNECQEDDNDNLAALELLTCQFCEEKYHRSCSKAKDAESVYSNSSFCGKKCEELFKKLKILLGVKHDLEEGFSWTLVRRADIDPSIFLNDIPQKCDAAQEIECNSKLAVALSVMDECFLPLVDNRSGVNLIHNIVYNCGSNFNRLNYRGFFTAILERGDEMVCAASIRIHGDQLAEMPFIGTRYMYRRQGMCRRLLSVIESVLCSLDVEKLVIPAISELKETWTSVFSFRPLEVSSKHKMKNINMMVFPHIQMLEKPMLKLQTAEEKMIVVEGLESTELQEHQSKEEVMCEVAPHGVGINEPVVESSLQIPDGSLKETDGKCLGEFDVPRDNLEDENETIMDPSGSISGLCEQTDKDTTEYKKASSGSTPPVLDQRVVELSSQSNQRCISEKDSKSFVLCCSDSEANEGEASVLCASREGTERTGLAVKVENHIATDNLNSYNEGSIHHSTEVNTAEPCEKVFSHEFEVPVRNAVSHYSETTNQISNGDMDFNYRHTEHYRDEKMLEIHEIQNDQSAVEQASATLTEICSTSIECSGSQTPHTSKVSIEVVHQMSTQKTEDDSSQGNGLESHEVFVSAPVDTNCDPSCGAFIDSNGLCKSKEVIAGRLGVVVDSLQD</sequence>
<feature type="compositionally biased region" description="Basic residues" evidence="7">
    <location>
        <begin position="230"/>
        <end position="241"/>
    </location>
</feature>
<dbReference type="GO" id="GO:0008270">
    <property type="term" value="F:zinc ion binding"/>
    <property type="evidence" value="ECO:0007669"/>
    <property type="project" value="UniProtKB-KW"/>
</dbReference>
<feature type="region of interest" description="Disordered" evidence="7">
    <location>
        <begin position="461"/>
        <end position="482"/>
    </location>
</feature>
<comment type="subcellular location">
    <subcellularLocation>
        <location evidence="1">Nucleus</location>
    </subcellularLocation>
</comment>
<keyword evidence="3 6" id="KW-0863">Zinc-finger</keyword>
<evidence type="ECO:0000256" key="3">
    <source>
        <dbReference type="ARBA" id="ARBA00022771"/>
    </source>
</evidence>
<evidence type="ECO:0000256" key="4">
    <source>
        <dbReference type="ARBA" id="ARBA00022833"/>
    </source>
</evidence>
<dbReference type="InterPro" id="IPR001965">
    <property type="entry name" value="Znf_PHD"/>
</dbReference>
<feature type="compositionally biased region" description="Polar residues" evidence="7">
    <location>
        <begin position="399"/>
        <end position="412"/>
    </location>
</feature>
<feature type="region of interest" description="Disordered" evidence="7">
    <location>
        <begin position="637"/>
        <end position="680"/>
    </location>
</feature>
<dbReference type="Pfam" id="PF00628">
    <property type="entry name" value="PHD"/>
    <property type="match status" value="1"/>
</dbReference>
<organism evidence="9 10">
    <name type="scientific">Morus notabilis</name>
    <dbReference type="NCBI Taxonomy" id="981085"/>
    <lineage>
        <taxon>Eukaryota</taxon>
        <taxon>Viridiplantae</taxon>
        <taxon>Streptophyta</taxon>
        <taxon>Embryophyta</taxon>
        <taxon>Tracheophyta</taxon>
        <taxon>Spermatophyta</taxon>
        <taxon>Magnoliopsida</taxon>
        <taxon>eudicotyledons</taxon>
        <taxon>Gunneridae</taxon>
        <taxon>Pentapetalae</taxon>
        <taxon>rosids</taxon>
        <taxon>fabids</taxon>
        <taxon>Rosales</taxon>
        <taxon>Moraceae</taxon>
        <taxon>Moreae</taxon>
        <taxon>Morus</taxon>
    </lineage>
</organism>
<dbReference type="InterPro" id="IPR017956">
    <property type="entry name" value="AT_hook_DNA-bd_motif"/>
</dbReference>
<dbReference type="InterPro" id="IPR042163">
    <property type="entry name" value="PHF12"/>
</dbReference>
<dbReference type="Proteomes" id="UP000030645">
    <property type="component" value="Unassembled WGS sequence"/>
</dbReference>
<dbReference type="Gene3D" id="3.30.40.10">
    <property type="entry name" value="Zinc/RING finger domain, C3HC4 (zinc finger)"/>
    <property type="match status" value="1"/>
</dbReference>
<feature type="compositionally biased region" description="Gly residues" evidence="7">
    <location>
        <begin position="69"/>
        <end position="83"/>
    </location>
</feature>
<dbReference type="KEGG" id="mnt:21407803"/>
<dbReference type="Pfam" id="PF23209">
    <property type="entry name" value="IDM1_C"/>
    <property type="match status" value="1"/>
</dbReference>
<evidence type="ECO:0000256" key="5">
    <source>
        <dbReference type="ARBA" id="ARBA00023242"/>
    </source>
</evidence>
<dbReference type="InterPro" id="IPR032308">
    <property type="entry name" value="TDBD"/>
</dbReference>
<keyword evidence="5" id="KW-0539">Nucleus</keyword>
<dbReference type="InterPro" id="IPR019787">
    <property type="entry name" value="Znf_PHD-finger"/>
</dbReference>
<dbReference type="GO" id="GO:0006357">
    <property type="term" value="P:regulation of transcription by RNA polymerase II"/>
    <property type="evidence" value="ECO:0007669"/>
    <property type="project" value="TreeGrafter"/>
</dbReference>
<dbReference type="InterPro" id="IPR056511">
    <property type="entry name" value="IDM1_C"/>
</dbReference>
<dbReference type="SMART" id="SM00249">
    <property type="entry name" value="PHD"/>
    <property type="match status" value="2"/>
</dbReference>
<feature type="region of interest" description="Disordered" evidence="7">
    <location>
        <begin position="1"/>
        <end position="102"/>
    </location>
</feature>
<dbReference type="EMBL" id="KE343721">
    <property type="protein sequence ID" value="EXB39390.1"/>
    <property type="molecule type" value="Genomic_DNA"/>
</dbReference>
<reference evidence="10" key="1">
    <citation type="submission" date="2013-01" db="EMBL/GenBank/DDBJ databases">
        <title>Draft Genome Sequence of a Mulberry Tree, Morus notabilis C.K. Schneid.</title>
        <authorList>
            <person name="He N."/>
            <person name="Zhao S."/>
        </authorList>
    </citation>
    <scope>NUCLEOTIDE SEQUENCE</scope>
</reference>
<feature type="compositionally biased region" description="Basic and acidic residues" evidence="7">
    <location>
        <begin position="292"/>
        <end position="318"/>
    </location>
</feature>